<dbReference type="InterPro" id="IPR035766">
    <property type="entry name" value="SPRYD7"/>
</dbReference>
<reference evidence="2" key="1">
    <citation type="submission" date="2025-08" db="UniProtKB">
        <authorList>
            <consortium name="RefSeq"/>
        </authorList>
    </citation>
    <scope>IDENTIFICATION</scope>
</reference>
<protein>
    <submittedName>
        <fullName evidence="2">Uncharacterized protein LOC34619329</fullName>
    </submittedName>
</protein>
<dbReference type="Gene3D" id="2.60.120.920">
    <property type="match status" value="1"/>
</dbReference>
<dbReference type="InterPro" id="IPR043136">
    <property type="entry name" value="B30.2/SPRY_sf"/>
</dbReference>
<name>A0A6P6RT62_9EIME</name>
<dbReference type="PANTHER" id="PTHR20951">
    <property type="entry name" value="C13ORF1 PROTEIN-RELATED"/>
    <property type="match status" value="1"/>
</dbReference>
<evidence type="ECO:0000313" key="1">
    <source>
        <dbReference type="Proteomes" id="UP000515125"/>
    </source>
</evidence>
<dbReference type="OrthoDB" id="354570at2759"/>
<gene>
    <name evidence="2" type="primary">LOC34619329</name>
</gene>
<dbReference type="GeneID" id="34619329"/>
<proteinExistence type="predicted"/>
<evidence type="ECO:0000313" key="2">
    <source>
        <dbReference type="RefSeq" id="XP_026191011.1"/>
    </source>
</evidence>
<dbReference type="Proteomes" id="UP000515125">
    <property type="component" value="Unplaced"/>
</dbReference>
<dbReference type="AlphaFoldDB" id="A0A6P6RT62"/>
<keyword evidence="1" id="KW-1185">Reference proteome</keyword>
<dbReference type="RefSeq" id="XP_026191011.1">
    <property type="nucleotide sequence ID" value="XM_026335226.1"/>
</dbReference>
<dbReference type="PANTHER" id="PTHR20951:SF2">
    <property type="entry name" value="SPRY DOMAIN-CONTAINING PROTEIN 7"/>
    <property type="match status" value="1"/>
</dbReference>
<accession>A0A6P6RT62</accession>
<organism evidence="1 2">
    <name type="scientific">Cyclospora cayetanensis</name>
    <dbReference type="NCBI Taxonomy" id="88456"/>
    <lineage>
        <taxon>Eukaryota</taxon>
        <taxon>Sar</taxon>
        <taxon>Alveolata</taxon>
        <taxon>Apicomplexa</taxon>
        <taxon>Conoidasida</taxon>
        <taxon>Coccidia</taxon>
        <taxon>Eucoccidiorida</taxon>
        <taxon>Eimeriorina</taxon>
        <taxon>Eimeriidae</taxon>
        <taxon>Cyclospora</taxon>
    </lineage>
</organism>
<sequence>MDGIRRGFPSAAAADSKPPAVLNCMLSVLLGAAAAAGSLARKVPFLRRCCLRRRAAAAAAEASEGVSTADLEDGGGRVLWELRSSRASAPKGVGMQMHSEGMVVSGLQLGGEGLAVADTAVEQDRCVFEVCVLTPGEIHVGVCRLPWAEELQDAQSFISGKQSWMTPLGAPDVPAVEEGDIITCAVDQSDSPAKVNLLLNGMPLPASSRSGIHGEVWPAVFIRKGATIKWAFDSSDLRHLNVLQDRGYQPLMASRNLI</sequence>